<evidence type="ECO:0000256" key="1">
    <source>
        <dbReference type="SAM" id="MobiDB-lite"/>
    </source>
</evidence>
<feature type="region of interest" description="Disordered" evidence="1">
    <location>
        <begin position="1"/>
        <end position="23"/>
    </location>
</feature>
<keyword evidence="3" id="KW-1185">Reference proteome</keyword>
<dbReference type="VEuPathDB" id="FungiDB:ACJ73_04355"/>
<dbReference type="OrthoDB" id="10356932at2759"/>
<dbReference type="EMBL" id="LGTZ01000596">
    <property type="protein sequence ID" value="OJD24282.1"/>
    <property type="molecule type" value="Genomic_DNA"/>
</dbReference>
<evidence type="ECO:0000313" key="2">
    <source>
        <dbReference type="EMBL" id="OJD24282.1"/>
    </source>
</evidence>
<comment type="caution">
    <text evidence="2">The sequence shown here is derived from an EMBL/GenBank/DDBJ whole genome shotgun (WGS) entry which is preliminary data.</text>
</comment>
<dbReference type="AlphaFoldDB" id="A0A1J9Q882"/>
<dbReference type="Proteomes" id="UP000242791">
    <property type="component" value="Unassembled WGS sequence"/>
</dbReference>
<evidence type="ECO:0008006" key="4">
    <source>
        <dbReference type="Google" id="ProtNLM"/>
    </source>
</evidence>
<reference evidence="2 3" key="1">
    <citation type="submission" date="2015-08" db="EMBL/GenBank/DDBJ databases">
        <title>Emmonsia species relationships and genome sequence.</title>
        <authorList>
            <person name="Cuomo C.A."/>
            <person name="Schwartz I.S."/>
            <person name="Kenyon C."/>
            <person name="De Hoog G.S."/>
            <person name="Govender N.P."/>
            <person name="Botha A."/>
            <person name="Moreno L."/>
            <person name="De Vries M."/>
            <person name="Munoz J.F."/>
            <person name="Stielow J.B."/>
        </authorList>
    </citation>
    <scope>NUCLEOTIDE SEQUENCE [LARGE SCALE GENOMIC DNA]</scope>
    <source>
        <strain evidence="2 3">EI222</strain>
    </source>
</reference>
<accession>A0A1J9Q882</accession>
<protein>
    <recommendedName>
        <fullName evidence="4">MADS-box domain-containing protein</fullName>
    </recommendedName>
</protein>
<proteinExistence type="predicted"/>
<sequence>MQSPKISGVAKPHQFNKQSSLQQSRRRLKKTLIKKLWEYNIKCGSAAYLVIADHMGDNVVRFFTTKFMVDQQLTEGFPPSEKSLTLSSPKANNIGKLPKVRKALESYRTWLSRPALPTDPCRALEALCSELPVGTTSCAAKGRGYLQPY</sequence>
<name>A0A1J9Q882_9EURO</name>
<evidence type="ECO:0000313" key="3">
    <source>
        <dbReference type="Proteomes" id="UP000242791"/>
    </source>
</evidence>
<gene>
    <name evidence="2" type="ORF">ACJ73_04355</name>
</gene>
<organism evidence="2 3">
    <name type="scientific">Blastomyces percursus</name>
    <dbReference type="NCBI Taxonomy" id="1658174"/>
    <lineage>
        <taxon>Eukaryota</taxon>
        <taxon>Fungi</taxon>
        <taxon>Dikarya</taxon>
        <taxon>Ascomycota</taxon>
        <taxon>Pezizomycotina</taxon>
        <taxon>Eurotiomycetes</taxon>
        <taxon>Eurotiomycetidae</taxon>
        <taxon>Onygenales</taxon>
        <taxon>Ajellomycetaceae</taxon>
        <taxon>Blastomyces</taxon>
    </lineage>
</organism>